<dbReference type="InterPro" id="IPR008979">
    <property type="entry name" value="Galactose-bd-like_sf"/>
</dbReference>
<dbReference type="Proteomes" id="UP001470230">
    <property type="component" value="Unassembled WGS sequence"/>
</dbReference>
<sequence length="467" mass="55361">MESNYFETPISNFRRLIEQDNSDKFQIFYNFSSSDQKDNNNNDNFIEVSRNEARVISKKINELMNIDPTIDKYAISIPFNSDHQKKEIFEEIFRLLIRSTRERVNIPSDKENEFYNILFLLGEETKNNFYDISNIKEGISLLNTELNSIAVRYLSEHFLELLESGSTKHLNDDIMYSIIDSYNDISREGERERREGKKMKEERERIYRIMKTQEESKFVIHFILLNFQECEGAILNDMIEYIADNIEDEIVKEEIYHITGLIRYIFLNPNKFIKNNLNKEGRETREIKFEGDELSGIIRELTKFDSNKSERNCSLKLSGGGYPSYPITNLIQYDQNNIDNYYHNWSLNKPSSESDSWIEIDFMNRKINLTSYTIRTAGNGTNSCYNPKSWRIVGSNDHDKWTILDHVENNAYLNGNYKQHHFECSQNYNYYRYIRYIQEDSWNSSSCKYSFCLTCIEMFGSILNQSS</sequence>
<comment type="caution">
    <text evidence="2">The sequence shown here is derived from an EMBL/GenBank/DDBJ whole genome shotgun (WGS) entry which is preliminary data.</text>
</comment>
<name>A0ABR2L2M9_9EUKA</name>
<accession>A0ABR2L2M9</accession>
<protein>
    <recommendedName>
        <fullName evidence="1">F5/8 type C domain-containing protein</fullName>
    </recommendedName>
</protein>
<dbReference type="InterPro" id="IPR000421">
    <property type="entry name" value="FA58C"/>
</dbReference>
<evidence type="ECO:0000313" key="3">
    <source>
        <dbReference type="Proteomes" id="UP001470230"/>
    </source>
</evidence>
<evidence type="ECO:0000259" key="1">
    <source>
        <dbReference type="Pfam" id="PF00754"/>
    </source>
</evidence>
<dbReference type="Gene3D" id="2.60.120.260">
    <property type="entry name" value="Galactose-binding domain-like"/>
    <property type="match status" value="1"/>
</dbReference>
<keyword evidence="3" id="KW-1185">Reference proteome</keyword>
<gene>
    <name evidence="2" type="ORF">M9Y10_015568</name>
</gene>
<dbReference type="EMBL" id="JAPFFF010000002">
    <property type="protein sequence ID" value="KAK8897607.1"/>
    <property type="molecule type" value="Genomic_DNA"/>
</dbReference>
<dbReference type="SUPFAM" id="SSF49785">
    <property type="entry name" value="Galactose-binding domain-like"/>
    <property type="match status" value="1"/>
</dbReference>
<organism evidence="2 3">
    <name type="scientific">Tritrichomonas musculus</name>
    <dbReference type="NCBI Taxonomy" id="1915356"/>
    <lineage>
        <taxon>Eukaryota</taxon>
        <taxon>Metamonada</taxon>
        <taxon>Parabasalia</taxon>
        <taxon>Tritrichomonadida</taxon>
        <taxon>Tritrichomonadidae</taxon>
        <taxon>Tritrichomonas</taxon>
    </lineage>
</organism>
<dbReference type="Pfam" id="PF00754">
    <property type="entry name" value="F5_F8_type_C"/>
    <property type="match status" value="1"/>
</dbReference>
<proteinExistence type="predicted"/>
<reference evidence="2 3" key="1">
    <citation type="submission" date="2024-04" db="EMBL/GenBank/DDBJ databases">
        <title>Tritrichomonas musculus Genome.</title>
        <authorList>
            <person name="Alves-Ferreira E."/>
            <person name="Grigg M."/>
            <person name="Lorenzi H."/>
            <person name="Galac M."/>
        </authorList>
    </citation>
    <scope>NUCLEOTIDE SEQUENCE [LARGE SCALE GENOMIC DNA]</scope>
    <source>
        <strain evidence="2 3">EAF2021</strain>
    </source>
</reference>
<evidence type="ECO:0000313" key="2">
    <source>
        <dbReference type="EMBL" id="KAK8897607.1"/>
    </source>
</evidence>
<feature type="domain" description="F5/8 type C" evidence="1">
    <location>
        <begin position="326"/>
        <end position="445"/>
    </location>
</feature>